<organism evidence="2 3">
    <name type="scientific">Microlunatus phosphovorus (strain ATCC 700054 / DSM 10555 / JCM 9379 / NBRC 101784 / NCIMB 13414 / VKM Ac-1990 / NM-1)</name>
    <dbReference type="NCBI Taxonomy" id="1032480"/>
    <lineage>
        <taxon>Bacteria</taxon>
        <taxon>Bacillati</taxon>
        <taxon>Actinomycetota</taxon>
        <taxon>Actinomycetes</taxon>
        <taxon>Propionibacteriales</taxon>
        <taxon>Propionibacteriaceae</taxon>
        <taxon>Microlunatus</taxon>
    </lineage>
</organism>
<evidence type="ECO:0000313" key="3">
    <source>
        <dbReference type="Proteomes" id="UP000007947"/>
    </source>
</evidence>
<evidence type="ECO:0000313" key="2">
    <source>
        <dbReference type="EMBL" id="BAK37914.1"/>
    </source>
</evidence>
<evidence type="ECO:0000256" key="1">
    <source>
        <dbReference type="SAM" id="MobiDB-lite"/>
    </source>
</evidence>
<dbReference type="KEGG" id="mph:MLP_49000"/>
<feature type="region of interest" description="Disordered" evidence="1">
    <location>
        <begin position="52"/>
        <end position="87"/>
    </location>
</feature>
<accession>F5XFY0</accession>
<sequence length="103" mass="11112">MVGSTRHNSAQSSPPYPVSCWCRTFDLMFTKLPDQPGDRPCVASSNVPEIDSCPEPATLHSANHAPDSSAKLRKSPSQDRSLHHPAASASAGRFFCYRDLAVG</sequence>
<reference evidence="2 3" key="1">
    <citation type="submission" date="2011-05" db="EMBL/GenBank/DDBJ databases">
        <title>Whole genome sequence of Microlunatus phosphovorus NM-1.</title>
        <authorList>
            <person name="Hosoyama A."/>
            <person name="Sasaki K."/>
            <person name="Harada T."/>
            <person name="Igarashi R."/>
            <person name="Kawakoshi A."/>
            <person name="Sasagawa M."/>
            <person name="Fukada J."/>
            <person name="Nakamura S."/>
            <person name="Katano Y."/>
            <person name="Hanada S."/>
            <person name="Kamagata Y."/>
            <person name="Nakamura N."/>
            <person name="Yamazaki S."/>
            <person name="Fujita N."/>
        </authorList>
    </citation>
    <scope>NUCLEOTIDE SEQUENCE [LARGE SCALE GENOMIC DNA]</scope>
    <source>
        <strain evidence="3">ATCC 700054 / DSM 10555 / JCM 9379 / NBRC 101784 / NCIMB 13414 / VKM Ac-1990 / NM-1</strain>
    </source>
</reference>
<dbReference type="HOGENOM" id="CLU_2260526_0_0_11"/>
<protein>
    <submittedName>
        <fullName evidence="2">Uncharacterized protein</fullName>
    </submittedName>
</protein>
<dbReference type="STRING" id="1032480.MLP_49000"/>
<dbReference type="EMBL" id="AP012204">
    <property type="protein sequence ID" value="BAK37914.1"/>
    <property type="molecule type" value="Genomic_DNA"/>
</dbReference>
<gene>
    <name evidence="2" type="ordered locus">MLP_49000</name>
</gene>
<dbReference type="AlphaFoldDB" id="F5XFY0"/>
<dbReference type="Proteomes" id="UP000007947">
    <property type="component" value="Chromosome"/>
</dbReference>
<proteinExistence type="predicted"/>
<name>F5XFY0_MICPN</name>
<keyword evidence="3" id="KW-1185">Reference proteome</keyword>